<evidence type="ECO:0000256" key="4">
    <source>
        <dbReference type="ARBA" id="ARBA00025742"/>
    </source>
</evidence>
<evidence type="ECO:0000259" key="5">
    <source>
        <dbReference type="Pfam" id="PF00149"/>
    </source>
</evidence>
<proteinExistence type="inferred from homology"/>
<accession>A0A0G2HMP7</accession>
<dbReference type="EMBL" id="JXQG01000004">
    <property type="protein sequence ID" value="KKZ13173.1"/>
    <property type="molecule type" value="Genomic_DNA"/>
</dbReference>
<reference evidence="6 7" key="1">
    <citation type="submission" date="2015-01" db="EMBL/GenBank/DDBJ databases">
        <title>Lifestyle Evolution in Cyanobacterial Symbionts of Sponges.</title>
        <authorList>
            <person name="Burgsdorf I."/>
            <person name="Slaby B.M."/>
            <person name="Handley K.M."/>
            <person name="Haber M."/>
            <person name="Blom J."/>
            <person name="Marshall C.W."/>
            <person name="Gilbert J.A."/>
            <person name="Hentschel U."/>
            <person name="Steindler L."/>
        </authorList>
    </citation>
    <scope>NUCLEOTIDE SEQUENCE [LARGE SCALE GENOMIC DNA]</scope>
    <source>
        <strain evidence="6">SP3</strain>
    </source>
</reference>
<dbReference type="InterPro" id="IPR050884">
    <property type="entry name" value="CNP_phosphodiesterase-III"/>
</dbReference>
<dbReference type="GO" id="GO:0016787">
    <property type="term" value="F:hydrolase activity"/>
    <property type="evidence" value="ECO:0007669"/>
    <property type="project" value="UniProtKB-KW"/>
</dbReference>
<gene>
    <name evidence="6" type="ORF">TE42_01450</name>
</gene>
<evidence type="ECO:0000313" key="7">
    <source>
        <dbReference type="Proteomes" id="UP000035067"/>
    </source>
</evidence>
<evidence type="ECO:0000313" key="6">
    <source>
        <dbReference type="EMBL" id="KKZ13173.1"/>
    </source>
</evidence>
<dbReference type="PATRIC" id="fig|1604020.3.peg.1245"/>
<dbReference type="SUPFAM" id="SSF56300">
    <property type="entry name" value="Metallo-dependent phosphatases"/>
    <property type="match status" value="1"/>
</dbReference>
<sequence>MAHPTAWTVAQLTDPHLLADPRGHYRGVNSHAQFHTCLRSVCSANPDLMLLTGDLGQDETWTAYGLLRDQLATCGSPALVMAGNHDQPHLLRSCLGRHASVAPCGIAVGNWLVIGLDSHMAGSMGGRLSTAQLDWLVRTLRTHPGPCLVALHHPPTAIGSPHMDPIALEAPERLLGLLHRFPQVKGVVFGHVHQAWRRQAPLPLMACPSTAMQISPAQPSAYPDAPGWRLLRLEANGRLHTQVMRIVNGQAIPEEPQGHGWLV</sequence>
<dbReference type="Proteomes" id="UP000035067">
    <property type="component" value="Unassembled WGS sequence"/>
</dbReference>
<evidence type="ECO:0000256" key="2">
    <source>
        <dbReference type="ARBA" id="ARBA00022801"/>
    </source>
</evidence>
<comment type="caution">
    <text evidence="6">The sequence shown here is derived from an EMBL/GenBank/DDBJ whole genome shotgun (WGS) entry which is preliminary data.</text>
</comment>
<evidence type="ECO:0000256" key="3">
    <source>
        <dbReference type="ARBA" id="ARBA00023004"/>
    </source>
</evidence>
<comment type="similarity">
    <text evidence="4">Belongs to the cyclic nucleotide phosphodiesterase class-III family.</text>
</comment>
<dbReference type="PANTHER" id="PTHR42988:SF2">
    <property type="entry name" value="CYCLIC NUCLEOTIDE PHOSPHODIESTERASE CBUA0032-RELATED"/>
    <property type="match status" value="1"/>
</dbReference>
<dbReference type="AlphaFoldDB" id="A0A0G2HMP7"/>
<dbReference type="Gene3D" id="3.60.21.10">
    <property type="match status" value="1"/>
</dbReference>
<protein>
    <recommendedName>
        <fullName evidence="5">Calcineurin-like phosphoesterase domain-containing protein</fullName>
    </recommendedName>
</protein>
<name>A0A0G2HMP7_9SYNE</name>
<keyword evidence="2" id="KW-0378">Hydrolase</keyword>
<organism evidence="6 7">
    <name type="scientific">Candidatus Synechococcus spongiarum SP3</name>
    <dbReference type="NCBI Taxonomy" id="1604020"/>
    <lineage>
        <taxon>Bacteria</taxon>
        <taxon>Bacillati</taxon>
        <taxon>Cyanobacteriota</taxon>
        <taxon>Cyanophyceae</taxon>
        <taxon>Synechococcales</taxon>
        <taxon>Synechococcaceae</taxon>
        <taxon>Synechococcus</taxon>
    </lineage>
</organism>
<dbReference type="Pfam" id="PF00149">
    <property type="entry name" value="Metallophos"/>
    <property type="match status" value="1"/>
</dbReference>
<dbReference type="InterPro" id="IPR004843">
    <property type="entry name" value="Calcineurin-like_PHP"/>
</dbReference>
<keyword evidence="1" id="KW-0479">Metal-binding</keyword>
<keyword evidence="3" id="KW-0408">Iron</keyword>
<dbReference type="PANTHER" id="PTHR42988">
    <property type="entry name" value="PHOSPHOHYDROLASE"/>
    <property type="match status" value="1"/>
</dbReference>
<feature type="domain" description="Calcineurin-like phosphoesterase" evidence="5">
    <location>
        <begin position="9"/>
        <end position="194"/>
    </location>
</feature>
<dbReference type="InterPro" id="IPR029052">
    <property type="entry name" value="Metallo-depent_PP-like"/>
</dbReference>
<evidence type="ECO:0000256" key="1">
    <source>
        <dbReference type="ARBA" id="ARBA00022723"/>
    </source>
</evidence>
<dbReference type="GO" id="GO:0046872">
    <property type="term" value="F:metal ion binding"/>
    <property type="evidence" value="ECO:0007669"/>
    <property type="project" value="UniProtKB-KW"/>
</dbReference>